<gene>
    <name evidence="2" type="ORF">ILEXP_LOCUS28208</name>
</gene>
<name>A0ABC8SQT8_9AQUA</name>
<evidence type="ECO:0000256" key="1">
    <source>
        <dbReference type="SAM" id="MobiDB-lite"/>
    </source>
</evidence>
<dbReference type="AlphaFoldDB" id="A0ABC8SQT8"/>
<keyword evidence="3" id="KW-1185">Reference proteome</keyword>
<evidence type="ECO:0000313" key="2">
    <source>
        <dbReference type="EMBL" id="CAK9159514.1"/>
    </source>
</evidence>
<sequence length="86" mass="9504">VPSNAWPPQRRQSEEKNPNSGAQIRALLDLLSTLHFLETLSRFVTIGVVVEVAALADMVGFGGLSEIMGFLDNSEEWTTEMGWIDL</sequence>
<organism evidence="2 3">
    <name type="scientific">Ilex paraguariensis</name>
    <name type="common">yerba mate</name>
    <dbReference type="NCBI Taxonomy" id="185542"/>
    <lineage>
        <taxon>Eukaryota</taxon>
        <taxon>Viridiplantae</taxon>
        <taxon>Streptophyta</taxon>
        <taxon>Embryophyta</taxon>
        <taxon>Tracheophyta</taxon>
        <taxon>Spermatophyta</taxon>
        <taxon>Magnoliopsida</taxon>
        <taxon>eudicotyledons</taxon>
        <taxon>Gunneridae</taxon>
        <taxon>Pentapetalae</taxon>
        <taxon>asterids</taxon>
        <taxon>campanulids</taxon>
        <taxon>Aquifoliales</taxon>
        <taxon>Aquifoliaceae</taxon>
        <taxon>Ilex</taxon>
    </lineage>
</organism>
<accession>A0ABC8SQT8</accession>
<feature type="non-terminal residue" evidence="2">
    <location>
        <position position="1"/>
    </location>
</feature>
<feature type="non-terminal residue" evidence="2">
    <location>
        <position position="86"/>
    </location>
</feature>
<dbReference type="Proteomes" id="UP001642360">
    <property type="component" value="Unassembled WGS sequence"/>
</dbReference>
<reference evidence="2 3" key="1">
    <citation type="submission" date="2024-02" db="EMBL/GenBank/DDBJ databases">
        <authorList>
            <person name="Vignale AGUSTIN F."/>
            <person name="Sosa J E."/>
            <person name="Modenutti C."/>
        </authorList>
    </citation>
    <scope>NUCLEOTIDE SEQUENCE [LARGE SCALE GENOMIC DNA]</scope>
</reference>
<feature type="region of interest" description="Disordered" evidence="1">
    <location>
        <begin position="1"/>
        <end position="20"/>
    </location>
</feature>
<proteinExistence type="predicted"/>
<evidence type="ECO:0000313" key="3">
    <source>
        <dbReference type="Proteomes" id="UP001642360"/>
    </source>
</evidence>
<comment type="caution">
    <text evidence="2">The sequence shown here is derived from an EMBL/GenBank/DDBJ whole genome shotgun (WGS) entry which is preliminary data.</text>
</comment>
<dbReference type="EMBL" id="CAUOFW020003369">
    <property type="protein sequence ID" value="CAK9159514.1"/>
    <property type="molecule type" value="Genomic_DNA"/>
</dbReference>
<protein>
    <submittedName>
        <fullName evidence="2">Uncharacterized protein</fullName>
    </submittedName>
</protein>